<dbReference type="GO" id="GO:0046872">
    <property type="term" value="F:metal ion binding"/>
    <property type="evidence" value="ECO:0007669"/>
    <property type="project" value="InterPro"/>
</dbReference>
<dbReference type="GO" id="GO:0005524">
    <property type="term" value="F:ATP binding"/>
    <property type="evidence" value="ECO:0007669"/>
    <property type="project" value="UniProtKB-UniRule"/>
</dbReference>
<comment type="caution">
    <text evidence="6">The sequence shown here is derived from an EMBL/GenBank/DDBJ whole genome shotgun (WGS) entry which is preliminary data.</text>
</comment>
<evidence type="ECO:0000259" key="5">
    <source>
        <dbReference type="PROSITE" id="PS50975"/>
    </source>
</evidence>
<evidence type="ECO:0000313" key="7">
    <source>
        <dbReference type="Proteomes" id="UP000252355"/>
    </source>
</evidence>
<feature type="domain" description="ATP-grasp" evidence="5">
    <location>
        <begin position="117"/>
        <end position="305"/>
    </location>
</feature>
<evidence type="ECO:0000256" key="4">
    <source>
        <dbReference type="PROSITE-ProRule" id="PRU00409"/>
    </source>
</evidence>
<evidence type="ECO:0000256" key="3">
    <source>
        <dbReference type="ARBA" id="ARBA00022840"/>
    </source>
</evidence>
<protein>
    <recommendedName>
        <fullName evidence="5">ATP-grasp domain-containing protein</fullName>
    </recommendedName>
</protein>
<dbReference type="GO" id="GO:0016874">
    <property type="term" value="F:ligase activity"/>
    <property type="evidence" value="ECO:0007669"/>
    <property type="project" value="UniProtKB-KW"/>
</dbReference>
<sequence length="386" mass="44718">MNVVHLSPHFPAHYSLFTRHLVGYGARVFGVTDLPDEALPWDLRQYLTCHYRVDSLHDTGQVLQACRHFRDGWGRLDHVESHLEPWIELEAAVRETFDIPGPRPGDLAFIKRKSLMKQVFARAQVPTARGALVESLDQCREFIGGKFPAFIKPDSGVGAGDTYTIRNDDDLRSFFAGRGPYPYFIEEYLHGVIESFDGLTDREGNIVFWTGHLFNNDIHRIVKLNQNLAYYNFRTVPGDLEAMGRRVVEAARIRSKFFHIEFYRLPDRQLRGLEINMRPPGGLTTHMFNYSADIDVYDWWAAIVVQGRRDFQFERKYHCAYVGRKLDRSYRYSEEELRRRFGARIVHAQAMTPIEYAVMGQYAFLVRSPSEDEVRDMIAAIQEEAA</sequence>
<name>A0A367ZLK3_9BACT</name>
<keyword evidence="3 4" id="KW-0067">ATP-binding</keyword>
<dbReference type="Proteomes" id="UP000252355">
    <property type="component" value="Unassembled WGS sequence"/>
</dbReference>
<accession>A0A367ZLK3</accession>
<dbReference type="EMBL" id="QOQW01000017">
    <property type="protein sequence ID" value="RCK78985.1"/>
    <property type="molecule type" value="Genomic_DNA"/>
</dbReference>
<dbReference type="Gene3D" id="3.30.1490.20">
    <property type="entry name" value="ATP-grasp fold, A domain"/>
    <property type="match status" value="1"/>
</dbReference>
<dbReference type="SUPFAM" id="SSF56059">
    <property type="entry name" value="Glutathione synthetase ATP-binding domain-like"/>
    <property type="match status" value="1"/>
</dbReference>
<dbReference type="InterPro" id="IPR013815">
    <property type="entry name" value="ATP_grasp_subdomain_1"/>
</dbReference>
<dbReference type="InterPro" id="IPR052032">
    <property type="entry name" value="ATP-dep_AA_Ligase"/>
</dbReference>
<dbReference type="Gene3D" id="3.40.50.20">
    <property type="match status" value="1"/>
</dbReference>
<evidence type="ECO:0000256" key="1">
    <source>
        <dbReference type="ARBA" id="ARBA00022598"/>
    </source>
</evidence>
<dbReference type="PANTHER" id="PTHR43585:SF2">
    <property type="entry name" value="ATP-GRASP ENZYME FSQD"/>
    <property type="match status" value="1"/>
</dbReference>
<dbReference type="PANTHER" id="PTHR43585">
    <property type="entry name" value="FUMIPYRROLE BIOSYNTHESIS PROTEIN C"/>
    <property type="match status" value="1"/>
</dbReference>
<organism evidence="6 7">
    <name type="scientific">Candidatus Ozemobacter sibiricus</name>
    <dbReference type="NCBI Taxonomy" id="2268124"/>
    <lineage>
        <taxon>Bacteria</taxon>
        <taxon>Candidatus Ozemobacteria</taxon>
        <taxon>Candidatus Ozemobacterales</taxon>
        <taxon>Candidatus Ozemobacteraceae</taxon>
        <taxon>Candidatus Ozemobacter</taxon>
    </lineage>
</organism>
<keyword evidence="1" id="KW-0436">Ligase</keyword>
<gene>
    <name evidence="6" type="ORF">OZSIB_0536</name>
</gene>
<evidence type="ECO:0000313" key="6">
    <source>
        <dbReference type="EMBL" id="RCK78985.1"/>
    </source>
</evidence>
<dbReference type="Gene3D" id="3.30.470.20">
    <property type="entry name" value="ATP-grasp fold, B domain"/>
    <property type="match status" value="1"/>
</dbReference>
<reference evidence="6 7" key="1">
    <citation type="submission" date="2018-05" db="EMBL/GenBank/DDBJ databases">
        <title>A metagenomic window into the 2 km-deep terrestrial subsurface aquifer revealed taxonomically and functionally diverse microbial community comprising novel uncultured bacterial lineages.</title>
        <authorList>
            <person name="Kadnikov V.V."/>
            <person name="Mardanov A.V."/>
            <person name="Beletsky A.V."/>
            <person name="Banks D."/>
            <person name="Pimenov N.V."/>
            <person name="Frank Y.A."/>
            <person name="Karnachuk O.V."/>
            <person name="Ravin N.V."/>
        </authorList>
    </citation>
    <scope>NUCLEOTIDE SEQUENCE [LARGE SCALE GENOMIC DNA]</scope>
    <source>
        <strain evidence="6">BY5</strain>
    </source>
</reference>
<evidence type="ECO:0000256" key="2">
    <source>
        <dbReference type="ARBA" id="ARBA00022741"/>
    </source>
</evidence>
<proteinExistence type="predicted"/>
<dbReference type="AlphaFoldDB" id="A0A367ZLK3"/>
<dbReference type="InterPro" id="IPR011761">
    <property type="entry name" value="ATP-grasp"/>
</dbReference>
<keyword evidence="2 4" id="KW-0547">Nucleotide-binding</keyword>
<dbReference type="PROSITE" id="PS50975">
    <property type="entry name" value="ATP_GRASP"/>
    <property type="match status" value="1"/>
</dbReference>